<accession>A0A919B5W5</accession>
<protein>
    <submittedName>
        <fullName evidence="1">Uncharacterized protein</fullName>
    </submittedName>
</protein>
<reference evidence="1" key="2">
    <citation type="submission" date="2020-09" db="EMBL/GenBank/DDBJ databases">
        <authorList>
            <person name="Sun Q."/>
            <person name="Ohkuma M."/>
        </authorList>
    </citation>
    <scope>NUCLEOTIDE SEQUENCE</scope>
    <source>
        <strain evidence="1">JCM 4059</strain>
    </source>
</reference>
<comment type="caution">
    <text evidence="1">The sequence shown here is derived from an EMBL/GenBank/DDBJ whole genome shotgun (WGS) entry which is preliminary data.</text>
</comment>
<name>A0A919B5W5_9ACTN</name>
<dbReference type="AlphaFoldDB" id="A0A919B5W5"/>
<sequence length="51" mass="6043">MTPKSYGKPIATYREWRGDKAFLEAAYRKYEFPVNTQKVESRGKDERAESR</sequence>
<keyword evidence="2" id="KW-1185">Reference proteome</keyword>
<proteinExistence type="predicted"/>
<dbReference type="RefSeq" id="WP_190131799.1">
    <property type="nucleotide sequence ID" value="NZ_BNBD01000011.1"/>
</dbReference>
<organism evidence="1 2">
    <name type="scientific">Streptomyces mashuensis</name>
    <dbReference type="NCBI Taxonomy" id="33904"/>
    <lineage>
        <taxon>Bacteria</taxon>
        <taxon>Bacillati</taxon>
        <taxon>Actinomycetota</taxon>
        <taxon>Actinomycetes</taxon>
        <taxon>Kitasatosporales</taxon>
        <taxon>Streptomycetaceae</taxon>
        <taxon>Streptomyces</taxon>
    </lineage>
</organism>
<dbReference type="Proteomes" id="UP000638313">
    <property type="component" value="Unassembled WGS sequence"/>
</dbReference>
<dbReference type="EMBL" id="BNBD01000011">
    <property type="protein sequence ID" value="GHF61180.1"/>
    <property type="molecule type" value="Genomic_DNA"/>
</dbReference>
<evidence type="ECO:0000313" key="2">
    <source>
        <dbReference type="Proteomes" id="UP000638313"/>
    </source>
</evidence>
<evidence type="ECO:0000313" key="1">
    <source>
        <dbReference type="EMBL" id="GHF61180.1"/>
    </source>
</evidence>
<reference evidence="1" key="1">
    <citation type="journal article" date="2014" name="Int. J. Syst. Evol. Microbiol.">
        <title>Complete genome sequence of Corynebacterium casei LMG S-19264T (=DSM 44701T), isolated from a smear-ripened cheese.</title>
        <authorList>
            <consortium name="US DOE Joint Genome Institute (JGI-PGF)"/>
            <person name="Walter F."/>
            <person name="Albersmeier A."/>
            <person name="Kalinowski J."/>
            <person name="Ruckert C."/>
        </authorList>
    </citation>
    <scope>NUCLEOTIDE SEQUENCE</scope>
    <source>
        <strain evidence="1">JCM 4059</strain>
    </source>
</reference>
<gene>
    <name evidence="1" type="ORF">GCM10010218_48400</name>
</gene>